<evidence type="ECO:0000313" key="3">
    <source>
        <dbReference type="Proteomes" id="UP001164459"/>
    </source>
</evidence>
<dbReference type="EMBL" id="CP114040">
    <property type="protein sequence ID" value="WAS91926.1"/>
    <property type="molecule type" value="Genomic_DNA"/>
</dbReference>
<protein>
    <submittedName>
        <fullName evidence="2">Uncharacterized protein</fullName>
    </submittedName>
</protein>
<accession>A0ABY7GY76</accession>
<evidence type="ECO:0000256" key="1">
    <source>
        <dbReference type="SAM" id="MobiDB-lite"/>
    </source>
</evidence>
<gene>
    <name evidence="2" type="ORF">O0S08_37565</name>
</gene>
<organism evidence="2 3">
    <name type="scientific">Nannocystis punicea</name>
    <dbReference type="NCBI Taxonomy" id="2995304"/>
    <lineage>
        <taxon>Bacteria</taxon>
        <taxon>Pseudomonadati</taxon>
        <taxon>Myxococcota</taxon>
        <taxon>Polyangia</taxon>
        <taxon>Nannocystales</taxon>
        <taxon>Nannocystaceae</taxon>
        <taxon>Nannocystis</taxon>
    </lineage>
</organism>
<proteinExistence type="predicted"/>
<name>A0ABY7GY76_9BACT</name>
<evidence type="ECO:0000313" key="2">
    <source>
        <dbReference type="EMBL" id="WAS91926.1"/>
    </source>
</evidence>
<feature type="region of interest" description="Disordered" evidence="1">
    <location>
        <begin position="412"/>
        <end position="437"/>
    </location>
</feature>
<feature type="region of interest" description="Disordered" evidence="1">
    <location>
        <begin position="450"/>
        <end position="479"/>
    </location>
</feature>
<reference evidence="2" key="1">
    <citation type="submission" date="2022-11" db="EMBL/GenBank/DDBJ databases">
        <title>Minimal conservation of predation-associated metabolite biosynthetic gene clusters underscores biosynthetic potential of Myxococcota including descriptions for ten novel species: Archangium lansinium sp. nov., Myxococcus landrumus sp. nov., Nannocystis bai.</title>
        <authorList>
            <person name="Ahearne A."/>
            <person name="Stevens C."/>
            <person name="Dowd S."/>
        </authorList>
    </citation>
    <scope>NUCLEOTIDE SEQUENCE</scope>
    <source>
        <strain evidence="2">Fl3</strain>
    </source>
</reference>
<keyword evidence="3" id="KW-1185">Reference proteome</keyword>
<dbReference type="Proteomes" id="UP001164459">
    <property type="component" value="Chromosome"/>
</dbReference>
<dbReference type="RefSeq" id="WP_269034280.1">
    <property type="nucleotide sequence ID" value="NZ_CP114040.1"/>
</dbReference>
<sequence>MLEIQQRLRELFRLPAEEEPFAYLLRCWQAFTSQAVSLEWERHGSDYYAWWKDFGIKIESGRARSREMKLRFRWPRGGSRIVSRGELQALQARAALLCRRGGPHGAPVVAEAELARPGRPQRRLHLTQFKRAKTHEYALSQTFGAGYEARVRPVGADLEGDHCLFLVSPMGSFILVDFGPDYNLTPLANFWRANLADEFAGDLHDGDEPFAVRIRGVPHRLEYIRLPGLAGYVQTSLGEVYLCLLGHNDVALLLVREDGAPRCLFRGTASRANGLELLPDEVPVALLERPRPFTPEHVADAVARQPKLDPAIRDHLAAIVRDARDEIGTEYARHLVWALVAAHARGHRTAVAGTHTQVFTWVLEQGYMRAPPKDRAGRGALHWLAARSPLFERATVKRIAFWRTTSSGSALRARRASRESRQCPRSPRKKPTLPAVAVSEGWRPAWRSAPFFGEGAATPHGSPSTRRASACSRTPRRAC</sequence>